<dbReference type="PANTHER" id="PTHR24373:SF275">
    <property type="entry name" value="TIR DOMAIN-CONTAINING PROTEIN"/>
    <property type="match status" value="1"/>
</dbReference>
<dbReference type="InterPro" id="IPR003591">
    <property type="entry name" value="Leu-rich_rpt_typical-subtyp"/>
</dbReference>
<dbReference type="PANTHER" id="PTHR24373">
    <property type="entry name" value="SLIT RELATED LEUCINE-RICH REPEAT NEURONAL PROTEIN"/>
    <property type="match status" value="1"/>
</dbReference>
<keyword evidence="6" id="KW-1185">Reference proteome</keyword>
<evidence type="ECO:0008006" key="7">
    <source>
        <dbReference type="Google" id="ProtNLM"/>
    </source>
</evidence>
<dbReference type="SMART" id="SM00369">
    <property type="entry name" value="LRR_TYP"/>
    <property type="match status" value="11"/>
</dbReference>
<accession>A0A553NQ17</accession>
<dbReference type="EMBL" id="VCGU01000011">
    <property type="protein sequence ID" value="TRY67538.1"/>
    <property type="molecule type" value="Genomic_DNA"/>
</dbReference>
<protein>
    <recommendedName>
        <fullName evidence="7">LRRCT domain-containing protein</fullName>
    </recommendedName>
</protein>
<keyword evidence="2" id="KW-0732">Signal</keyword>
<dbReference type="SUPFAM" id="SSF52058">
    <property type="entry name" value="L domain-like"/>
    <property type="match status" value="1"/>
</dbReference>
<comment type="caution">
    <text evidence="5">The sequence shown here is derived from an EMBL/GenBank/DDBJ whole genome shotgun (WGS) entry which is preliminary data.</text>
</comment>
<organism evidence="5 6">
    <name type="scientific">Tigriopus californicus</name>
    <name type="common">Marine copepod</name>
    <dbReference type="NCBI Taxonomy" id="6832"/>
    <lineage>
        <taxon>Eukaryota</taxon>
        <taxon>Metazoa</taxon>
        <taxon>Ecdysozoa</taxon>
        <taxon>Arthropoda</taxon>
        <taxon>Crustacea</taxon>
        <taxon>Multicrustacea</taxon>
        <taxon>Hexanauplia</taxon>
        <taxon>Copepoda</taxon>
        <taxon>Harpacticoida</taxon>
        <taxon>Harpacticidae</taxon>
        <taxon>Tigriopus</taxon>
    </lineage>
</organism>
<dbReference type="Proteomes" id="UP000318571">
    <property type="component" value="Chromosome 4"/>
</dbReference>
<evidence type="ECO:0000313" key="6">
    <source>
        <dbReference type="Proteomes" id="UP000318571"/>
    </source>
</evidence>
<evidence type="ECO:0000256" key="3">
    <source>
        <dbReference type="ARBA" id="ARBA00022737"/>
    </source>
</evidence>
<gene>
    <name evidence="5" type="ORF">TCAL_10473</name>
</gene>
<dbReference type="OMA" id="YLMRFIF"/>
<proteinExistence type="predicted"/>
<keyword evidence="4" id="KW-0325">Glycoprotein</keyword>
<reference evidence="5 6" key="1">
    <citation type="journal article" date="2018" name="Nat. Ecol. Evol.">
        <title>Genomic signatures of mitonuclear coevolution across populations of Tigriopus californicus.</title>
        <authorList>
            <person name="Barreto F.S."/>
            <person name="Watson E.T."/>
            <person name="Lima T.G."/>
            <person name="Willett C.S."/>
            <person name="Edmands S."/>
            <person name="Li W."/>
            <person name="Burton R.S."/>
        </authorList>
    </citation>
    <scope>NUCLEOTIDE SEQUENCE [LARGE SCALE GENOMIC DNA]</scope>
    <source>
        <strain evidence="5 6">San Diego</strain>
    </source>
</reference>
<dbReference type="Gene3D" id="3.80.10.10">
    <property type="entry name" value="Ribonuclease Inhibitor"/>
    <property type="match status" value="2"/>
</dbReference>
<name>A0A553NQ17_TIGCA</name>
<dbReference type="FunFam" id="3.80.10.10:FF:000770">
    <property type="entry name" value="Uncharacterized protein"/>
    <property type="match status" value="1"/>
</dbReference>
<dbReference type="InterPro" id="IPR032675">
    <property type="entry name" value="LRR_dom_sf"/>
</dbReference>
<evidence type="ECO:0000313" key="5">
    <source>
        <dbReference type="EMBL" id="TRY67538.1"/>
    </source>
</evidence>
<evidence type="ECO:0000256" key="4">
    <source>
        <dbReference type="ARBA" id="ARBA00023180"/>
    </source>
</evidence>
<sequence>MPTMSGGGMPWFMSKRSKSNLIIFVFAMIFSVNLVCGASLRNRRASNLRSSTSVKLNGRIKEHHAEPETCPLLSYCICKSLQGGLDITCERVNSYKLKSDCETLKKKERFVKYFKIRLSDIPKLDDHIFMGIKIQHLYIHDSNLKALGPNSLSSQGNTLSHLVLSKNSLASVPTEAIRQLRNLDHLNLNENNITVLKQGAFIGLGKMTRLAVYNNQIHKVHSNAFDGLTRDLIRLNLGKNHLESIPHEALIPLKYLRSIDFTYNRISYINAGDFTGMDNLDQLILNHNKIPNLGAGFFRGLDALTTLYIDHNEIRTVHKDAFEGLDAKLSSLTLTGNKIESFPSEALRRIHQLETLHMDDNKISRLDEDAFQGFGEHVKFLWLQNNLIRDVPAPAFQDLHSLEWIKLYNNELRTLHYELMEPVLDTLIHIDIHSNPLVCDCDLRWYRQWIDEEWNEIEEDWLQDTLCEDPADKQQHNIAQVPLKDMLCNEEVSDKPASIKDDGGGAISFKLDFSIIYFSVIFTLSTTLLCSS</sequence>
<dbReference type="InterPro" id="IPR001611">
    <property type="entry name" value="Leu-rich_rpt"/>
</dbReference>
<keyword evidence="3" id="KW-0677">Repeat</keyword>
<dbReference type="PROSITE" id="PS51450">
    <property type="entry name" value="LRR"/>
    <property type="match status" value="1"/>
</dbReference>
<keyword evidence="1" id="KW-0433">Leucine-rich repeat</keyword>
<evidence type="ECO:0000256" key="2">
    <source>
        <dbReference type="ARBA" id="ARBA00022729"/>
    </source>
</evidence>
<dbReference type="InterPro" id="IPR050328">
    <property type="entry name" value="Dev_Immune_Receptor"/>
</dbReference>
<dbReference type="STRING" id="6832.A0A553NQ17"/>
<dbReference type="Pfam" id="PF13855">
    <property type="entry name" value="LRR_8"/>
    <property type="match status" value="3"/>
</dbReference>
<evidence type="ECO:0000256" key="1">
    <source>
        <dbReference type="ARBA" id="ARBA00022614"/>
    </source>
</evidence>
<dbReference type="AlphaFoldDB" id="A0A553NQ17"/>